<dbReference type="KEGG" id="soe:110787726"/>
<name>A0A9R0JV13_SPIOL</name>
<sequence length="103" mass="11502">MVFRLPSMITNTKEIVLKRRNKIQGGVPKGHLAVYVGDYNEGKKRYVVPLSCLSNPAFQELLSLSEEEFGFSHPTGGLTLPCDEDTFIHVVTCQLDSPGKYED</sequence>
<dbReference type="Pfam" id="PF02519">
    <property type="entry name" value="Auxin_inducible"/>
    <property type="match status" value="1"/>
</dbReference>
<dbReference type="GO" id="GO:0009733">
    <property type="term" value="P:response to auxin"/>
    <property type="evidence" value="ECO:0007669"/>
    <property type="project" value="InterPro"/>
</dbReference>
<comment type="similarity">
    <text evidence="1">Belongs to the ARG7 family.</text>
</comment>
<proteinExistence type="inferred from homology"/>
<evidence type="ECO:0000256" key="1">
    <source>
        <dbReference type="ARBA" id="ARBA00006974"/>
    </source>
</evidence>
<protein>
    <submittedName>
        <fullName evidence="3">Auxin-responsive protein SAUR19</fullName>
    </submittedName>
</protein>
<dbReference type="InterPro" id="IPR003676">
    <property type="entry name" value="SAUR_fam"/>
</dbReference>
<keyword evidence="2" id="KW-1185">Reference proteome</keyword>
<organism evidence="2 3">
    <name type="scientific">Spinacia oleracea</name>
    <name type="common">Spinach</name>
    <dbReference type="NCBI Taxonomy" id="3562"/>
    <lineage>
        <taxon>Eukaryota</taxon>
        <taxon>Viridiplantae</taxon>
        <taxon>Streptophyta</taxon>
        <taxon>Embryophyta</taxon>
        <taxon>Tracheophyta</taxon>
        <taxon>Spermatophyta</taxon>
        <taxon>Magnoliopsida</taxon>
        <taxon>eudicotyledons</taxon>
        <taxon>Gunneridae</taxon>
        <taxon>Pentapetalae</taxon>
        <taxon>Caryophyllales</taxon>
        <taxon>Chenopodiaceae</taxon>
        <taxon>Chenopodioideae</taxon>
        <taxon>Anserineae</taxon>
        <taxon>Spinacia</taxon>
    </lineage>
</organism>
<reference evidence="2" key="1">
    <citation type="journal article" date="2021" name="Nat. Commun.">
        <title>Genomic analyses provide insights into spinach domestication and the genetic basis of agronomic traits.</title>
        <authorList>
            <person name="Cai X."/>
            <person name="Sun X."/>
            <person name="Xu C."/>
            <person name="Sun H."/>
            <person name="Wang X."/>
            <person name="Ge C."/>
            <person name="Zhang Z."/>
            <person name="Wang Q."/>
            <person name="Fei Z."/>
            <person name="Jiao C."/>
            <person name="Wang Q."/>
        </authorList>
    </citation>
    <scope>NUCLEOTIDE SEQUENCE [LARGE SCALE GENOMIC DNA]</scope>
    <source>
        <strain evidence="2">cv. Varoflay</strain>
    </source>
</reference>
<evidence type="ECO:0000313" key="2">
    <source>
        <dbReference type="Proteomes" id="UP000813463"/>
    </source>
</evidence>
<reference evidence="3" key="2">
    <citation type="submission" date="2025-08" db="UniProtKB">
        <authorList>
            <consortium name="RefSeq"/>
        </authorList>
    </citation>
    <scope>IDENTIFICATION</scope>
    <source>
        <tissue evidence="3">Leaf</tissue>
    </source>
</reference>
<dbReference type="OrthoDB" id="625231at2759"/>
<dbReference type="Proteomes" id="UP000813463">
    <property type="component" value="Chromosome 4"/>
</dbReference>
<accession>A0A9R0JV13</accession>
<dbReference type="GeneID" id="110787726"/>
<evidence type="ECO:0000313" key="3">
    <source>
        <dbReference type="RefSeq" id="XP_021848064.1"/>
    </source>
</evidence>
<dbReference type="RefSeq" id="XP_021848064.1">
    <property type="nucleotide sequence ID" value="XM_021992372.2"/>
</dbReference>
<dbReference type="PANTHER" id="PTHR31929">
    <property type="entry name" value="SAUR-LIKE AUXIN-RESPONSIVE PROTEIN FAMILY-RELATED"/>
    <property type="match status" value="1"/>
</dbReference>
<gene>
    <name evidence="3" type="primary">LOC110787726</name>
</gene>
<dbReference type="AlphaFoldDB" id="A0A9R0JV13"/>